<name>A0ABQ6CLL1_9HYPH</name>
<protein>
    <recommendedName>
        <fullName evidence="4">Cellulose biosynthesis protein BcsN</fullName>
    </recommendedName>
</protein>
<dbReference type="InterPro" id="IPR031482">
    <property type="entry name" value="CBP_BcsN"/>
</dbReference>
<reference evidence="3" key="1">
    <citation type="journal article" date="2019" name="Int. J. Syst. Evol. Microbiol.">
        <title>The Global Catalogue of Microorganisms (GCM) 10K type strain sequencing project: providing services to taxonomists for standard genome sequencing and annotation.</title>
        <authorList>
            <consortium name="The Broad Institute Genomics Platform"/>
            <consortium name="The Broad Institute Genome Sequencing Center for Infectious Disease"/>
            <person name="Wu L."/>
            <person name="Ma J."/>
        </authorList>
    </citation>
    <scope>NUCLEOTIDE SEQUENCE [LARGE SCALE GENOMIC DNA]</scope>
    <source>
        <strain evidence="3">NBRC 101365</strain>
    </source>
</reference>
<evidence type="ECO:0000256" key="1">
    <source>
        <dbReference type="SAM" id="MobiDB-lite"/>
    </source>
</evidence>
<dbReference type="EMBL" id="BSPC01000032">
    <property type="protein sequence ID" value="GLS20644.1"/>
    <property type="molecule type" value="Genomic_DNA"/>
</dbReference>
<dbReference type="Pfam" id="PF17038">
    <property type="entry name" value="CBP_BcsN"/>
    <property type="match status" value="1"/>
</dbReference>
<feature type="compositionally biased region" description="Low complexity" evidence="1">
    <location>
        <begin position="252"/>
        <end position="273"/>
    </location>
</feature>
<proteinExistence type="predicted"/>
<sequence>MEHPADATGLSRRGTSHPLVILPIQRANRAQKIRRWSCRFAILLSVGSNFALSGCGAPRTIISGSSVTTVPPEAAFVSLGASTPAVVSVLQTAYANATRQTIALATDGSAPGQNQLRVDIFGISNENAGAESTLADRSLSEDQLTTEAEAALPGVPLHRSLTYVQNQYGPFGYALGRAARESCIYAWQRIATPDLDVSLFNRRATISIRLRLCEPNATETNLVAAMMGLHVNASLSSGNWSQAPRPLSPDLGAAGAPMGPSPASAVPAPAGPARTGTKRARRPVRASAKPAPATTQPGNPPEGNGVTIPPPPAVEAPGTGAPAVPPPPVIPAPPQGAQP</sequence>
<gene>
    <name evidence="2" type="ORF">GCM10007874_36610</name>
</gene>
<evidence type="ECO:0000313" key="2">
    <source>
        <dbReference type="EMBL" id="GLS20644.1"/>
    </source>
</evidence>
<keyword evidence="3" id="KW-1185">Reference proteome</keyword>
<dbReference type="Proteomes" id="UP001156882">
    <property type="component" value="Unassembled WGS sequence"/>
</dbReference>
<accession>A0ABQ6CLL1</accession>
<evidence type="ECO:0008006" key="4">
    <source>
        <dbReference type="Google" id="ProtNLM"/>
    </source>
</evidence>
<feature type="region of interest" description="Disordered" evidence="1">
    <location>
        <begin position="236"/>
        <end position="339"/>
    </location>
</feature>
<feature type="compositionally biased region" description="Pro residues" evidence="1">
    <location>
        <begin position="323"/>
        <end position="339"/>
    </location>
</feature>
<organism evidence="2 3">
    <name type="scientific">Labrys miyagiensis</name>
    <dbReference type="NCBI Taxonomy" id="346912"/>
    <lineage>
        <taxon>Bacteria</taxon>
        <taxon>Pseudomonadati</taxon>
        <taxon>Pseudomonadota</taxon>
        <taxon>Alphaproteobacteria</taxon>
        <taxon>Hyphomicrobiales</taxon>
        <taxon>Xanthobacteraceae</taxon>
        <taxon>Labrys</taxon>
    </lineage>
</organism>
<evidence type="ECO:0000313" key="3">
    <source>
        <dbReference type="Proteomes" id="UP001156882"/>
    </source>
</evidence>
<comment type="caution">
    <text evidence="2">The sequence shown here is derived from an EMBL/GenBank/DDBJ whole genome shotgun (WGS) entry which is preliminary data.</text>
</comment>
<dbReference type="RefSeq" id="WP_284313726.1">
    <property type="nucleotide sequence ID" value="NZ_BSPC01000032.1"/>
</dbReference>